<evidence type="ECO:0000313" key="3">
    <source>
        <dbReference type="EMBL" id="GAA4394412.1"/>
    </source>
</evidence>
<proteinExistence type="predicted"/>
<accession>A0ABP8JQF6</accession>
<dbReference type="PANTHER" id="PTHR21240">
    <property type="entry name" value="2-AMINO-3-CARBOXYLMUCONATE-6-SEMIALDEHYDE DECARBOXYLASE"/>
    <property type="match status" value="1"/>
</dbReference>
<organism evidence="3 4">
    <name type="scientific">Nibrella viscosa</name>
    <dbReference type="NCBI Taxonomy" id="1084524"/>
    <lineage>
        <taxon>Bacteria</taxon>
        <taxon>Pseudomonadati</taxon>
        <taxon>Bacteroidota</taxon>
        <taxon>Cytophagia</taxon>
        <taxon>Cytophagales</taxon>
        <taxon>Spirosomataceae</taxon>
        <taxon>Nibrella</taxon>
    </lineage>
</organism>
<dbReference type="Gene3D" id="3.20.20.140">
    <property type="entry name" value="Metal-dependent hydrolases"/>
    <property type="match status" value="1"/>
</dbReference>
<protein>
    <submittedName>
        <fullName evidence="3">4-hydroxyphenyl-beta-ketoacyl-CoA hydrolase</fullName>
    </submittedName>
</protein>
<evidence type="ECO:0000256" key="1">
    <source>
        <dbReference type="ARBA" id="ARBA00023239"/>
    </source>
</evidence>
<evidence type="ECO:0000313" key="4">
    <source>
        <dbReference type="Proteomes" id="UP001500936"/>
    </source>
</evidence>
<dbReference type="InterPro" id="IPR032466">
    <property type="entry name" value="Metal_Hydrolase"/>
</dbReference>
<comment type="caution">
    <text evidence="3">The sequence shown here is derived from an EMBL/GenBank/DDBJ whole genome shotgun (WGS) entry which is preliminary data.</text>
</comment>
<dbReference type="PANTHER" id="PTHR21240:SF19">
    <property type="entry name" value="CATALYTIC_ HYDROLASE"/>
    <property type="match status" value="1"/>
</dbReference>
<keyword evidence="3" id="KW-0378">Hydrolase</keyword>
<sequence length="290" mass="33271">MGMIDIEKITAIDVHTHAEASCRQPHDDFRPELDEAFSKYFKSDHRPTIQETADYYRERNMAFVMFTVDSEFNVGKRRIPNEEVAEGAQKNADVMIAFASIDPHKGRMGAREARNLIENYGVKGFKFHPTVQGFYPNDRMAYHLYEVIAEYRLPMLFHSGHSGFGSGVRGGGGLRLEYSNPIHLDDVAIDFPDNPIIIAHPSWPWQDEALSVAMHKPNIYIDLSGWSPKYFPKQLVQYANTMLKDRMLFGTDFPLITPDRWIKDFADAGFREEVKPLILKENAIRMLGLK</sequence>
<dbReference type="InterPro" id="IPR032465">
    <property type="entry name" value="ACMSD"/>
</dbReference>
<dbReference type="GO" id="GO:0016787">
    <property type="term" value="F:hydrolase activity"/>
    <property type="evidence" value="ECO:0007669"/>
    <property type="project" value="UniProtKB-KW"/>
</dbReference>
<keyword evidence="4" id="KW-1185">Reference proteome</keyword>
<reference evidence="4" key="1">
    <citation type="journal article" date="2019" name="Int. J. Syst. Evol. Microbiol.">
        <title>The Global Catalogue of Microorganisms (GCM) 10K type strain sequencing project: providing services to taxonomists for standard genome sequencing and annotation.</title>
        <authorList>
            <consortium name="The Broad Institute Genomics Platform"/>
            <consortium name="The Broad Institute Genome Sequencing Center for Infectious Disease"/>
            <person name="Wu L."/>
            <person name="Ma J."/>
        </authorList>
    </citation>
    <scope>NUCLEOTIDE SEQUENCE [LARGE SCALE GENOMIC DNA]</scope>
    <source>
        <strain evidence="4">JCM 17925</strain>
    </source>
</reference>
<name>A0ABP8JQF6_9BACT</name>
<gene>
    <name evidence="3" type="ORF">GCM10023187_00160</name>
</gene>
<evidence type="ECO:0000259" key="2">
    <source>
        <dbReference type="Pfam" id="PF04909"/>
    </source>
</evidence>
<dbReference type="Pfam" id="PF04909">
    <property type="entry name" value="Amidohydro_2"/>
    <property type="match status" value="1"/>
</dbReference>
<feature type="domain" description="Amidohydrolase-related" evidence="2">
    <location>
        <begin position="12"/>
        <end position="289"/>
    </location>
</feature>
<dbReference type="CDD" id="cd01292">
    <property type="entry name" value="metallo-dependent_hydrolases"/>
    <property type="match status" value="1"/>
</dbReference>
<dbReference type="Proteomes" id="UP001500936">
    <property type="component" value="Unassembled WGS sequence"/>
</dbReference>
<dbReference type="SUPFAM" id="SSF51556">
    <property type="entry name" value="Metallo-dependent hydrolases"/>
    <property type="match status" value="1"/>
</dbReference>
<dbReference type="InterPro" id="IPR006680">
    <property type="entry name" value="Amidohydro-rel"/>
</dbReference>
<keyword evidence="1" id="KW-0456">Lyase</keyword>
<dbReference type="EMBL" id="BAABHB010000001">
    <property type="protein sequence ID" value="GAA4394412.1"/>
    <property type="molecule type" value="Genomic_DNA"/>
</dbReference>